<proteinExistence type="predicted"/>
<protein>
    <submittedName>
        <fullName evidence="2">Por secretion system C-terminal sorting domain-containing protein</fullName>
    </submittedName>
</protein>
<dbReference type="Pfam" id="PF21544">
    <property type="entry name" value="PorZ_N_b_propeller"/>
    <property type="match status" value="1"/>
</dbReference>
<accession>A0A1W2GZI9</accession>
<reference evidence="3" key="1">
    <citation type="submission" date="2017-04" db="EMBL/GenBank/DDBJ databases">
        <authorList>
            <person name="Varghese N."/>
            <person name="Submissions S."/>
        </authorList>
    </citation>
    <scope>NUCLEOTIDE SEQUENCE [LARGE SCALE GENOMIC DNA]</scope>
    <source>
        <strain evidence="3">DSM 16537</strain>
    </source>
</reference>
<dbReference type="EMBL" id="LT838813">
    <property type="protein sequence ID" value="SMD41812.1"/>
    <property type="molecule type" value="Genomic_DNA"/>
</dbReference>
<sequence length="747" mass="82751">MWKFPDLMTSAYCFPSNLKKLIKKRIGVLSLFLSVFAVFEVYSQSKIEVGSWRIHPAYTEGGNLTGSNQTIFFQGENSLFYFSTDNHEPQPLSVMDGLYSQSFTASVYDFQSKKLIVAYDDGVVDLVGERNVQSLTSIRDNPLILNKKIIRARSIDGLVYLTGDFGVAVIDPAIGAFRDSYINIGPEGSELEILDIDKEGDFYYLATALGLLQGNINTNLNDFRNWVNQGLDLPGGAMEVQVLEGEVFLSDADGRIYIFKNGNLDWLIGTEHSGRLKKINGDLFFTDGTSIYQLSSGGSFSQILQREDNSIIDFHITGNNIYLSQQTGVFNQNADNFIFPNGPFSQIRNFHWDENGTWGLPVLLPIRGNAIRSIGDKTSVLKDGKWEAAIAPSNVMSKAVFQEDNYFGVFENGLWIESNGNLEKIDIPDISPTTSIRSFANQNDNLLWMGVNDNASRLFKLSSKNQITTVPVAGLQFPHKIILDQSGNLWILQAPPNGTPRIRVFNENTGLNRLLNNSSNQGNLPNSEILDMDMDLEGNLWIATSSGVAYLPFVQFTTINSPINAILPIFDNRPLLIGQRVKSVLVAPDQTKWFGTEREGLWQFSELGDILLNQFTGNNSPLTSPDIQNTTLEPFSGEILITQSNAAFSFRGTSISAFESLNSLKIYPNPVRPEFSGYLSIEGLTDFAQIKITTSAGRVVFGAQIRGGKATWDLREGSGNRPEAGIYLVYVSDESGVEKIAGKFVIL</sequence>
<organism evidence="2 3">
    <name type="scientific">Aquiflexum balticum DSM 16537</name>
    <dbReference type="NCBI Taxonomy" id="758820"/>
    <lineage>
        <taxon>Bacteria</taxon>
        <taxon>Pseudomonadati</taxon>
        <taxon>Bacteroidota</taxon>
        <taxon>Cytophagia</taxon>
        <taxon>Cytophagales</taxon>
        <taxon>Cyclobacteriaceae</taxon>
        <taxon>Aquiflexum</taxon>
    </lineage>
</organism>
<dbReference type="Gene3D" id="2.130.10.10">
    <property type="entry name" value="YVTN repeat-like/Quinoprotein amine dehydrogenase"/>
    <property type="match status" value="1"/>
</dbReference>
<gene>
    <name evidence="2" type="ORF">SAMN00777080_0343</name>
</gene>
<keyword evidence="3" id="KW-1185">Reference proteome</keyword>
<evidence type="ECO:0000259" key="1">
    <source>
        <dbReference type="Pfam" id="PF21544"/>
    </source>
</evidence>
<feature type="domain" description="PorZ N-terminal beta-propeller" evidence="1">
    <location>
        <begin position="71"/>
        <end position="226"/>
    </location>
</feature>
<dbReference type="SUPFAM" id="SSF63829">
    <property type="entry name" value="Calcium-dependent phosphotriesterase"/>
    <property type="match status" value="1"/>
</dbReference>
<dbReference type="Proteomes" id="UP000192333">
    <property type="component" value="Chromosome I"/>
</dbReference>
<dbReference type="SUPFAM" id="SSF69322">
    <property type="entry name" value="Tricorn protease domain 2"/>
    <property type="match status" value="1"/>
</dbReference>
<evidence type="ECO:0000313" key="3">
    <source>
        <dbReference type="Proteomes" id="UP000192333"/>
    </source>
</evidence>
<name>A0A1W2GZI9_9BACT</name>
<evidence type="ECO:0000313" key="2">
    <source>
        <dbReference type="EMBL" id="SMD41812.1"/>
    </source>
</evidence>
<dbReference type="InterPro" id="IPR015943">
    <property type="entry name" value="WD40/YVTN_repeat-like_dom_sf"/>
</dbReference>
<dbReference type="AlphaFoldDB" id="A0A1W2GZI9"/>
<dbReference type="InterPro" id="IPR048954">
    <property type="entry name" value="PorZ_N"/>
</dbReference>
<dbReference type="STRING" id="758820.SAMN00777080_0343"/>